<sequence length="58" mass="6367">MEFGDGNGEHVNVVDGIEEQAFNETADNDSCTVDLELSGLEYQLNIVAVQKFQDSLSM</sequence>
<proteinExistence type="predicted"/>
<dbReference type="Proteomes" id="UP000242715">
    <property type="component" value="Unassembled WGS sequence"/>
</dbReference>
<dbReference type="EMBL" id="DF973126">
    <property type="protein sequence ID" value="GAU12809.1"/>
    <property type="molecule type" value="Genomic_DNA"/>
</dbReference>
<reference evidence="2" key="1">
    <citation type="journal article" date="2017" name="Front. Plant Sci.">
        <title>Climate Clever Clovers: New Paradigm to Reduce the Environmental Footprint of Ruminants by Breeding Low Methanogenic Forages Utilizing Haplotype Variation.</title>
        <authorList>
            <person name="Kaur P."/>
            <person name="Appels R."/>
            <person name="Bayer P.E."/>
            <person name="Keeble-Gagnere G."/>
            <person name="Wang J."/>
            <person name="Hirakawa H."/>
            <person name="Shirasawa K."/>
            <person name="Vercoe P."/>
            <person name="Stefanova K."/>
            <person name="Durmic Z."/>
            <person name="Nichols P."/>
            <person name="Revell C."/>
            <person name="Isobe S.N."/>
            <person name="Edwards D."/>
            <person name="Erskine W."/>
        </authorList>
    </citation>
    <scope>NUCLEOTIDE SEQUENCE [LARGE SCALE GENOMIC DNA]</scope>
    <source>
        <strain evidence="2">cv. Daliak</strain>
    </source>
</reference>
<keyword evidence="2" id="KW-1185">Reference proteome</keyword>
<dbReference type="AlphaFoldDB" id="A0A2Z6MDM4"/>
<gene>
    <name evidence="1" type="ORF">TSUD_72960</name>
</gene>
<name>A0A2Z6MDM4_TRISU</name>
<protein>
    <submittedName>
        <fullName evidence="1">Uncharacterized protein</fullName>
    </submittedName>
</protein>
<evidence type="ECO:0000313" key="1">
    <source>
        <dbReference type="EMBL" id="GAU12809.1"/>
    </source>
</evidence>
<organism evidence="1 2">
    <name type="scientific">Trifolium subterraneum</name>
    <name type="common">Subterranean clover</name>
    <dbReference type="NCBI Taxonomy" id="3900"/>
    <lineage>
        <taxon>Eukaryota</taxon>
        <taxon>Viridiplantae</taxon>
        <taxon>Streptophyta</taxon>
        <taxon>Embryophyta</taxon>
        <taxon>Tracheophyta</taxon>
        <taxon>Spermatophyta</taxon>
        <taxon>Magnoliopsida</taxon>
        <taxon>eudicotyledons</taxon>
        <taxon>Gunneridae</taxon>
        <taxon>Pentapetalae</taxon>
        <taxon>rosids</taxon>
        <taxon>fabids</taxon>
        <taxon>Fabales</taxon>
        <taxon>Fabaceae</taxon>
        <taxon>Papilionoideae</taxon>
        <taxon>50 kb inversion clade</taxon>
        <taxon>NPAAA clade</taxon>
        <taxon>Hologalegina</taxon>
        <taxon>IRL clade</taxon>
        <taxon>Trifolieae</taxon>
        <taxon>Trifolium</taxon>
    </lineage>
</organism>
<accession>A0A2Z6MDM4</accession>
<evidence type="ECO:0000313" key="2">
    <source>
        <dbReference type="Proteomes" id="UP000242715"/>
    </source>
</evidence>